<dbReference type="AlphaFoldDB" id="A0A1G9M3Y9"/>
<feature type="region of interest" description="Disordered" evidence="1">
    <location>
        <begin position="1"/>
        <end position="58"/>
    </location>
</feature>
<organism evidence="2 3">
    <name type="scientific">Glycomyces sambucus</name>
    <dbReference type="NCBI Taxonomy" id="380244"/>
    <lineage>
        <taxon>Bacteria</taxon>
        <taxon>Bacillati</taxon>
        <taxon>Actinomycetota</taxon>
        <taxon>Actinomycetes</taxon>
        <taxon>Glycomycetales</taxon>
        <taxon>Glycomycetaceae</taxon>
        <taxon>Glycomyces</taxon>
    </lineage>
</organism>
<name>A0A1G9M3Y9_9ACTN</name>
<gene>
    <name evidence="2" type="ORF">SAMN05216298_4803</name>
</gene>
<evidence type="ECO:0000313" key="3">
    <source>
        <dbReference type="Proteomes" id="UP000198662"/>
    </source>
</evidence>
<sequence length="58" mass="6212">MPRLDCPEGSAGEGGAFDGSGRLVRRAGSGPVKHRAARWRSRRFRTRPLGVHGDADAP</sequence>
<dbReference type="EMBL" id="FNGF01000008">
    <property type="protein sequence ID" value="SDL68671.1"/>
    <property type="molecule type" value="Genomic_DNA"/>
</dbReference>
<accession>A0A1G9M3Y9</accession>
<keyword evidence="3" id="KW-1185">Reference proteome</keyword>
<dbReference type="Proteomes" id="UP000198662">
    <property type="component" value="Unassembled WGS sequence"/>
</dbReference>
<proteinExistence type="predicted"/>
<reference evidence="3" key="1">
    <citation type="submission" date="2016-10" db="EMBL/GenBank/DDBJ databases">
        <authorList>
            <person name="Varghese N."/>
            <person name="Submissions S."/>
        </authorList>
    </citation>
    <scope>NUCLEOTIDE SEQUENCE [LARGE SCALE GENOMIC DNA]</scope>
    <source>
        <strain evidence="3">CGMCC 4.3147</strain>
    </source>
</reference>
<evidence type="ECO:0000256" key="1">
    <source>
        <dbReference type="SAM" id="MobiDB-lite"/>
    </source>
</evidence>
<protein>
    <submittedName>
        <fullName evidence="2">Uncharacterized protein</fullName>
    </submittedName>
</protein>
<evidence type="ECO:0000313" key="2">
    <source>
        <dbReference type="EMBL" id="SDL68671.1"/>
    </source>
</evidence>
<feature type="compositionally biased region" description="Basic residues" evidence="1">
    <location>
        <begin position="32"/>
        <end position="46"/>
    </location>
</feature>
<dbReference type="RefSeq" id="WP_176953487.1">
    <property type="nucleotide sequence ID" value="NZ_FNGF01000008.1"/>
</dbReference>